<accession>A0A3S0JLX8</accession>
<evidence type="ECO:0000313" key="2">
    <source>
        <dbReference type="EMBL" id="RTQ89200.1"/>
    </source>
</evidence>
<dbReference type="AlphaFoldDB" id="A0A3S0JLX8"/>
<proteinExistence type="predicted"/>
<reference evidence="2 3" key="1">
    <citation type="submission" date="2018-12" db="EMBL/GenBank/DDBJ databases">
        <authorList>
            <person name="Kartti S."/>
            <person name="Manni A."/>
            <person name="Chemao El Fihri M.W."/>
            <person name="Laamarti M."/>
            <person name="Temsamani L."/>
            <person name="El Jamali J.E."/>
            <person name="Ouadghiri M."/>
            <person name="Ibrahimi A."/>
            <person name="Filati-Maltouf A."/>
        </authorList>
    </citation>
    <scope>NUCLEOTIDE SEQUENCE [LARGE SCALE GENOMIC DNA]</scope>
    <source>
        <strain evidence="2 3">MDMC339</strain>
    </source>
</reference>
<dbReference type="EMBL" id="RXLZ01000026">
    <property type="protein sequence ID" value="RTQ89200.1"/>
    <property type="molecule type" value="Genomic_DNA"/>
</dbReference>
<feature type="chain" id="PRO_5018788541" evidence="1">
    <location>
        <begin position="35"/>
        <end position="479"/>
    </location>
</feature>
<evidence type="ECO:0000256" key="1">
    <source>
        <dbReference type="SAM" id="SignalP"/>
    </source>
</evidence>
<protein>
    <submittedName>
        <fullName evidence="2">Poly(Beta-D-mannuronate) lyase</fullName>
    </submittedName>
</protein>
<organism evidence="2 3">
    <name type="scientific">Stenotrophomonas maltophilia</name>
    <name type="common">Pseudomonas maltophilia</name>
    <name type="synonym">Xanthomonas maltophilia</name>
    <dbReference type="NCBI Taxonomy" id="40324"/>
    <lineage>
        <taxon>Bacteria</taxon>
        <taxon>Pseudomonadati</taxon>
        <taxon>Pseudomonadota</taxon>
        <taxon>Gammaproteobacteria</taxon>
        <taxon>Lysobacterales</taxon>
        <taxon>Lysobacteraceae</taxon>
        <taxon>Stenotrophomonas</taxon>
        <taxon>Stenotrophomonas maltophilia group</taxon>
    </lineage>
</organism>
<gene>
    <name evidence="2" type="ORF">EKL94_10435</name>
</gene>
<dbReference type="GO" id="GO:0016829">
    <property type="term" value="F:lyase activity"/>
    <property type="evidence" value="ECO:0007669"/>
    <property type="project" value="UniProtKB-KW"/>
</dbReference>
<dbReference type="InterPro" id="IPR012334">
    <property type="entry name" value="Pectin_lyas_fold"/>
</dbReference>
<dbReference type="CDD" id="cd14251">
    <property type="entry name" value="PL-6"/>
    <property type="match status" value="1"/>
</dbReference>
<dbReference type="InterPro" id="IPR039513">
    <property type="entry name" value="PL-6"/>
</dbReference>
<dbReference type="RefSeq" id="WP_126929036.1">
    <property type="nucleotide sequence ID" value="NZ_RXLZ01000026.1"/>
</dbReference>
<feature type="signal peptide" evidence="1">
    <location>
        <begin position="1"/>
        <end position="34"/>
    </location>
</feature>
<dbReference type="Pfam" id="PF14592">
    <property type="entry name" value="Chondroitinas_B"/>
    <property type="match status" value="1"/>
</dbReference>
<dbReference type="Proteomes" id="UP000271705">
    <property type="component" value="Unassembled WGS sequence"/>
</dbReference>
<keyword evidence="1" id="KW-0732">Signal</keyword>
<dbReference type="InterPro" id="IPR011050">
    <property type="entry name" value="Pectin_lyase_fold/virulence"/>
</dbReference>
<dbReference type="SUPFAM" id="SSF51126">
    <property type="entry name" value="Pectin lyase-like"/>
    <property type="match status" value="1"/>
</dbReference>
<name>A0A3S0JLX8_STEMA</name>
<keyword evidence="2" id="KW-0456">Lyase</keyword>
<comment type="caution">
    <text evidence="2">The sequence shown here is derived from an EMBL/GenBank/DDBJ whole genome shotgun (WGS) entry which is preliminary data.</text>
</comment>
<evidence type="ECO:0000313" key="3">
    <source>
        <dbReference type="Proteomes" id="UP000271705"/>
    </source>
</evidence>
<dbReference type="Gene3D" id="2.160.20.10">
    <property type="entry name" value="Single-stranded right-handed beta-helix, Pectin lyase-like"/>
    <property type="match status" value="1"/>
</dbReference>
<sequence length="479" mass="49998">MRIHSLARHPSNNASLFCLTTGLVMCLTTSAASAASWLVHDVAEFTTAASALQPGDEIVLADGTWTDARLLLKGQGTADAPIVLRAQTAGKVVLSGRSDLRLAGSYLQVSNLVFRNGYAPGDAVVAFRESSKAVASNSRVTGLVIDDYTNPDASDQDYWVSLYGSNNRLDHSQLRGKTNAGPTVVVVRDATQGLDNQHRIDHNWFGPRPALGVNGGETIRVGTSDSSLSDSNSTVEDNWFEGCDGETEIISNKSGGNTYRGNVFYRSAGALTLRHGNGNRVIDNVFLGDDKAGTGGVRIINADQTVSNNYFERLAGSSNRSALAVMDAQASPPLSGYAPVVNATISRNTFVDVAKISFGVGHDEAKGIVVAASSSRFTGNLIVNRSSRNPPTAASSLAGIDFSGNVQSPSASTVFPGGVEGRGVSLQQAASGLWVATPALPAVGADPALAMTAREATGVAWYPKVGEVAPSRTGNGVDR</sequence>